<dbReference type="GO" id="GO:0005634">
    <property type="term" value="C:nucleus"/>
    <property type="evidence" value="ECO:0007669"/>
    <property type="project" value="TreeGrafter"/>
</dbReference>
<evidence type="ECO:0000259" key="3">
    <source>
        <dbReference type="Pfam" id="PF05368"/>
    </source>
</evidence>
<dbReference type="InterPro" id="IPR008030">
    <property type="entry name" value="NmrA-like"/>
</dbReference>
<dbReference type="EMBL" id="JAVRQU010000007">
    <property type="protein sequence ID" value="KAK5700654.1"/>
    <property type="molecule type" value="Genomic_DNA"/>
</dbReference>
<dbReference type="AlphaFoldDB" id="A0AAN7VS32"/>
<dbReference type="Gene3D" id="3.90.25.10">
    <property type="entry name" value="UDP-galactose 4-epimerase, domain 1"/>
    <property type="match status" value="1"/>
</dbReference>
<comment type="caution">
    <text evidence="4">The sequence shown here is derived from an EMBL/GenBank/DDBJ whole genome shotgun (WGS) entry which is preliminary data.</text>
</comment>
<keyword evidence="2" id="KW-0521">NADP</keyword>
<reference evidence="4" key="1">
    <citation type="submission" date="2023-08" db="EMBL/GenBank/DDBJ databases">
        <title>Black Yeasts Isolated from many extreme environments.</title>
        <authorList>
            <person name="Coleine C."/>
            <person name="Stajich J.E."/>
            <person name="Selbmann L."/>
        </authorList>
    </citation>
    <scope>NUCLEOTIDE SEQUENCE</scope>
    <source>
        <strain evidence="4">CCFEE 5810</strain>
    </source>
</reference>
<sequence>MTTKTITILGITGKQGASVADVFLAEGGWHIRGITRDVSKPAAKALVEKHVELFEGDVNDVSFLKSAVAGSNVVFGVTDFWGITRDPDVQARAAATGKQVNMLAYDIEVQQGRNILEAANASLDTLDRFVLSTLSATKKWSKGKYFNNYHFDAKWDTVEYLKANYPELNKKSSYLQMALYLTNWKEFEGLPFARPLKQSDGTYLIRIPGDVHKPIAQVDARRDTGKFTRALLDVPAEVNALGAGGIVSWTEFAALWGKHHGVECRVERLNREVLEQAIPGGIGAEFADMFEYAAEFGYTGGDPTVVLPEDLGVHVPVCTVEEYIRTEDWSSVL</sequence>
<evidence type="ECO:0000256" key="1">
    <source>
        <dbReference type="ARBA" id="ARBA00006328"/>
    </source>
</evidence>
<protein>
    <recommendedName>
        <fullName evidence="3">NmrA-like domain-containing protein</fullName>
    </recommendedName>
</protein>
<dbReference type="PANTHER" id="PTHR42748">
    <property type="entry name" value="NITROGEN METABOLITE REPRESSION PROTEIN NMRA FAMILY MEMBER"/>
    <property type="match status" value="1"/>
</dbReference>
<evidence type="ECO:0000313" key="4">
    <source>
        <dbReference type="EMBL" id="KAK5700654.1"/>
    </source>
</evidence>
<accession>A0AAN7VS32</accession>
<dbReference type="Pfam" id="PF05368">
    <property type="entry name" value="NmrA"/>
    <property type="match status" value="1"/>
</dbReference>
<name>A0AAN7VS32_9PEZI</name>
<dbReference type="InterPro" id="IPR051164">
    <property type="entry name" value="NmrA-like_oxidored"/>
</dbReference>
<dbReference type="SUPFAM" id="SSF51735">
    <property type="entry name" value="NAD(P)-binding Rossmann-fold domains"/>
    <property type="match status" value="1"/>
</dbReference>
<feature type="domain" description="NmrA-like" evidence="3">
    <location>
        <begin position="3"/>
        <end position="303"/>
    </location>
</feature>
<dbReference type="Gene3D" id="3.40.50.720">
    <property type="entry name" value="NAD(P)-binding Rossmann-like Domain"/>
    <property type="match status" value="1"/>
</dbReference>
<dbReference type="InterPro" id="IPR036291">
    <property type="entry name" value="NAD(P)-bd_dom_sf"/>
</dbReference>
<organism evidence="4 5">
    <name type="scientific">Elasticomyces elasticus</name>
    <dbReference type="NCBI Taxonomy" id="574655"/>
    <lineage>
        <taxon>Eukaryota</taxon>
        <taxon>Fungi</taxon>
        <taxon>Dikarya</taxon>
        <taxon>Ascomycota</taxon>
        <taxon>Pezizomycotina</taxon>
        <taxon>Dothideomycetes</taxon>
        <taxon>Dothideomycetidae</taxon>
        <taxon>Mycosphaerellales</taxon>
        <taxon>Teratosphaeriaceae</taxon>
        <taxon>Elasticomyces</taxon>
    </lineage>
</organism>
<gene>
    <name evidence="4" type="ORF">LTR97_005171</name>
</gene>
<proteinExistence type="inferred from homology"/>
<comment type="similarity">
    <text evidence="1">Belongs to the NmrA-type oxidoreductase family.</text>
</comment>
<dbReference type="PANTHER" id="PTHR42748:SF26">
    <property type="entry name" value="NMRA-LIKE DOMAIN-CONTAINING PROTEIN"/>
    <property type="match status" value="1"/>
</dbReference>
<dbReference type="Proteomes" id="UP001310594">
    <property type="component" value="Unassembled WGS sequence"/>
</dbReference>
<evidence type="ECO:0000256" key="2">
    <source>
        <dbReference type="ARBA" id="ARBA00022857"/>
    </source>
</evidence>
<evidence type="ECO:0000313" key="5">
    <source>
        <dbReference type="Proteomes" id="UP001310594"/>
    </source>
</evidence>